<reference evidence="2 3" key="1">
    <citation type="journal article" date="2024" name="G3 (Bethesda)">
        <title>Genome assembly of Hibiscus sabdariffa L. provides insights into metabolisms of medicinal natural products.</title>
        <authorList>
            <person name="Kim T."/>
        </authorList>
    </citation>
    <scope>NUCLEOTIDE SEQUENCE [LARGE SCALE GENOMIC DNA]</scope>
    <source>
        <strain evidence="2">TK-2024</strain>
        <tissue evidence="2">Old leaves</tissue>
    </source>
</reference>
<keyword evidence="3" id="KW-1185">Reference proteome</keyword>
<dbReference type="EMBL" id="JBBPBM010002437">
    <property type="protein sequence ID" value="KAK8478699.1"/>
    <property type="molecule type" value="Genomic_DNA"/>
</dbReference>
<proteinExistence type="predicted"/>
<sequence length="65" mass="6826">SALPLLVFGSSLGFAFCKVGKGNGSCVGFCWIFSSVIASKHGGSFVDRGIQVCWLELVVLISVCK</sequence>
<evidence type="ECO:0000313" key="3">
    <source>
        <dbReference type="Proteomes" id="UP001472677"/>
    </source>
</evidence>
<name>A0ABR1ZE90_9ROSI</name>
<evidence type="ECO:0000256" key="1">
    <source>
        <dbReference type="SAM" id="SignalP"/>
    </source>
</evidence>
<feature type="non-terminal residue" evidence="2">
    <location>
        <position position="1"/>
    </location>
</feature>
<gene>
    <name evidence="2" type="ORF">V6N12_041698</name>
</gene>
<dbReference type="Proteomes" id="UP001472677">
    <property type="component" value="Unassembled WGS sequence"/>
</dbReference>
<keyword evidence="1" id="KW-0732">Signal</keyword>
<feature type="signal peptide" evidence="1">
    <location>
        <begin position="1"/>
        <end position="17"/>
    </location>
</feature>
<protein>
    <submittedName>
        <fullName evidence="2">Uncharacterized protein</fullName>
    </submittedName>
</protein>
<comment type="caution">
    <text evidence="2">The sequence shown here is derived from an EMBL/GenBank/DDBJ whole genome shotgun (WGS) entry which is preliminary data.</text>
</comment>
<accession>A0ABR1ZE90</accession>
<evidence type="ECO:0000313" key="2">
    <source>
        <dbReference type="EMBL" id="KAK8478699.1"/>
    </source>
</evidence>
<feature type="chain" id="PRO_5047207448" evidence="1">
    <location>
        <begin position="18"/>
        <end position="65"/>
    </location>
</feature>
<organism evidence="2 3">
    <name type="scientific">Hibiscus sabdariffa</name>
    <name type="common">roselle</name>
    <dbReference type="NCBI Taxonomy" id="183260"/>
    <lineage>
        <taxon>Eukaryota</taxon>
        <taxon>Viridiplantae</taxon>
        <taxon>Streptophyta</taxon>
        <taxon>Embryophyta</taxon>
        <taxon>Tracheophyta</taxon>
        <taxon>Spermatophyta</taxon>
        <taxon>Magnoliopsida</taxon>
        <taxon>eudicotyledons</taxon>
        <taxon>Gunneridae</taxon>
        <taxon>Pentapetalae</taxon>
        <taxon>rosids</taxon>
        <taxon>malvids</taxon>
        <taxon>Malvales</taxon>
        <taxon>Malvaceae</taxon>
        <taxon>Malvoideae</taxon>
        <taxon>Hibiscus</taxon>
    </lineage>
</organism>